<name>X0WGS9_9ZZZZ</name>
<evidence type="ECO:0000313" key="2">
    <source>
        <dbReference type="EMBL" id="GAG29890.1"/>
    </source>
</evidence>
<gene>
    <name evidence="2" type="ORF">S01H1_69973</name>
</gene>
<accession>X0WGS9</accession>
<feature type="transmembrane region" description="Helical" evidence="1">
    <location>
        <begin position="65"/>
        <end position="85"/>
    </location>
</feature>
<dbReference type="EMBL" id="BARS01046484">
    <property type="protein sequence ID" value="GAG29890.1"/>
    <property type="molecule type" value="Genomic_DNA"/>
</dbReference>
<feature type="non-terminal residue" evidence="2">
    <location>
        <position position="1"/>
    </location>
</feature>
<comment type="caution">
    <text evidence="2">The sequence shown here is derived from an EMBL/GenBank/DDBJ whole genome shotgun (WGS) entry which is preliminary data.</text>
</comment>
<feature type="transmembrane region" description="Helical" evidence="1">
    <location>
        <begin position="97"/>
        <end position="119"/>
    </location>
</feature>
<feature type="transmembrane region" description="Helical" evidence="1">
    <location>
        <begin position="131"/>
        <end position="154"/>
    </location>
</feature>
<sequence length="164" mass="18704">IIPLVLGGRIAEAVRKRLTYPRIGYVKLREKQTSRAIRGVLLYEFLVLLAAAIALYILFGDIMEFRLWVRWSPLITALLILGLFLNLHDKSGNKRYLALAVLSVLVGLVLSIVSFDISFPYLFGYFDPGVVFYFLLMGSVMLSSGFIQFVYFLYRNPVSPEDRD</sequence>
<keyword evidence="1" id="KW-0812">Transmembrane</keyword>
<keyword evidence="1" id="KW-1133">Transmembrane helix</keyword>
<evidence type="ECO:0000256" key="1">
    <source>
        <dbReference type="SAM" id="Phobius"/>
    </source>
</evidence>
<keyword evidence="1" id="KW-0472">Membrane</keyword>
<protein>
    <submittedName>
        <fullName evidence="2">Uncharacterized protein</fullName>
    </submittedName>
</protein>
<reference evidence="2" key="1">
    <citation type="journal article" date="2014" name="Front. Microbiol.">
        <title>High frequency of phylogenetically diverse reductive dehalogenase-homologous genes in deep subseafloor sedimentary metagenomes.</title>
        <authorList>
            <person name="Kawai M."/>
            <person name="Futagami T."/>
            <person name="Toyoda A."/>
            <person name="Takaki Y."/>
            <person name="Nishi S."/>
            <person name="Hori S."/>
            <person name="Arai W."/>
            <person name="Tsubouchi T."/>
            <person name="Morono Y."/>
            <person name="Uchiyama I."/>
            <person name="Ito T."/>
            <person name="Fujiyama A."/>
            <person name="Inagaki F."/>
            <person name="Takami H."/>
        </authorList>
    </citation>
    <scope>NUCLEOTIDE SEQUENCE</scope>
    <source>
        <strain evidence="2">Expedition CK06-06</strain>
    </source>
</reference>
<proteinExistence type="predicted"/>
<dbReference type="AlphaFoldDB" id="X0WGS9"/>
<organism evidence="2">
    <name type="scientific">marine sediment metagenome</name>
    <dbReference type="NCBI Taxonomy" id="412755"/>
    <lineage>
        <taxon>unclassified sequences</taxon>
        <taxon>metagenomes</taxon>
        <taxon>ecological metagenomes</taxon>
    </lineage>
</organism>
<feature type="transmembrane region" description="Helical" evidence="1">
    <location>
        <begin position="40"/>
        <end position="59"/>
    </location>
</feature>